<evidence type="ECO:0000313" key="1">
    <source>
        <dbReference type="EMBL" id="PTW63391.1"/>
    </source>
</evidence>
<dbReference type="RefSeq" id="WP_245926687.1">
    <property type="nucleotide sequence ID" value="NZ_QAYG01000001.1"/>
</dbReference>
<name>A0A2T5VI08_9HYPH</name>
<sequence length="197" mass="21565">MPTVYSGRAARLDDDAHIDEHRGAANTGLSRRALLRGTAVTGLGALLVVSGRAVICPSQAWGLETASLKPETMATLIQMARDIYPHDRIADRFYAIAVKDHDKKAAENESHRDLIEGGIGDLDARAGTGGYRGLGWEEERVAVLSQIEGTAFFQTVRGGLVVSLYNQKEIWPLFGYEGESYSKGGYIHRGFDDIDWL</sequence>
<organism evidence="1 2">
    <name type="scientific">Breoghania corrubedonensis</name>
    <dbReference type="NCBI Taxonomy" id="665038"/>
    <lineage>
        <taxon>Bacteria</taxon>
        <taxon>Pseudomonadati</taxon>
        <taxon>Pseudomonadota</taxon>
        <taxon>Alphaproteobacteria</taxon>
        <taxon>Hyphomicrobiales</taxon>
        <taxon>Stappiaceae</taxon>
        <taxon>Breoghania</taxon>
    </lineage>
</organism>
<dbReference type="PROSITE" id="PS51318">
    <property type="entry name" value="TAT"/>
    <property type="match status" value="1"/>
</dbReference>
<proteinExistence type="predicted"/>
<dbReference type="Proteomes" id="UP000244081">
    <property type="component" value="Unassembled WGS sequence"/>
</dbReference>
<dbReference type="AlphaFoldDB" id="A0A2T5VI08"/>
<gene>
    <name evidence="1" type="ORF">C8N35_1011444</name>
</gene>
<protein>
    <recommendedName>
        <fullName evidence="3">Twin-arginine translocation pathway signal</fullName>
    </recommendedName>
</protein>
<dbReference type="EMBL" id="QAYG01000001">
    <property type="protein sequence ID" value="PTW63391.1"/>
    <property type="molecule type" value="Genomic_DNA"/>
</dbReference>
<dbReference type="InterPro" id="IPR006311">
    <property type="entry name" value="TAT_signal"/>
</dbReference>
<evidence type="ECO:0008006" key="3">
    <source>
        <dbReference type="Google" id="ProtNLM"/>
    </source>
</evidence>
<comment type="caution">
    <text evidence="1">The sequence shown here is derived from an EMBL/GenBank/DDBJ whole genome shotgun (WGS) entry which is preliminary data.</text>
</comment>
<evidence type="ECO:0000313" key="2">
    <source>
        <dbReference type="Proteomes" id="UP000244081"/>
    </source>
</evidence>
<reference evidence="1 2" key="1">
    <citation type="submission" date="2018-04" db="EMBL/GenBank/DDBJ databases">
        <title>Genomic Encyclopedia of Archaeal and Bacterial Type Strains, Phase II (KMG-II): from individual species to whole genera.</title>
        <authorList>
            <person name="Goeker M."/>
        </authorList>
    </citation>
    <scope>NUCLEOTIDE SEQUENCE [LARGE SCALE GENOMIC DNA]</scope>
    <source>
        <strain evidence="1 2">DSM 23382</strain>
    </source>
</reference>
<accession>A0A2T5VI08</accession>
<keyword evidence="2" id="KW-1185">Reference proteome</keyword>